<evidence type="ECO:0000259" key="1">
    <source>
        <dbReference type="Pfam" id="PF05685"/>
    </source>
</evidence>
<accession>A0A1F6D726</accession>
<dbReference type="CDD" id="cd06260">
    <property type="entry name" value="DUF820-like"/>
    <property type="match status" value="1"/>
</dbReference>
<dbReference type="Pfam" id="PF05685">
    <property type="entry name" value="Uma2"/>
    <property type="match status" value="1"/>
</dbReference>
<organism evidence="2 3">
    <name type="scientific">Handelsmanbacteria sp. (strain RIFCSPLOWO2_12_FULL_64_10)</name>
    <dbReference type="NCBI Taxonomy" id="1817868"/>
    <lineage>
        <taxon>Bacteria</taxon>
        <taxon>Candidatus Handelsmaniibacteriota</taxon>
    </lineage>
</organism>
<dbReference type="Proteomes" id="UP000178606">
    <property type="component" value="Unassembled WGS sequence"/>
</dbReference>
<dbReference type="Gene3D" id="3.90.1570.10">
    <property type="entry name" value="tt1808, chain A"/>
    <property type="match status" value="1"/>
</dbReference>
<proteinExistence type="predicted"/>
<dbReference type="PANTHER" id="PTHR36558:SF1">
    <property type="entry name" value="RESTRICTION ENDONUCLEASE DOMAIN-CONTAINING PROTEIN-RELATED"/>
    <property type="match status" value="1"/>
</dbReference>
<reference evidence="2 3" key="1">
    <citation type="journal article" date="2016" name="Nat. Commun.">
        <title>Thousands of microbial genomes shed light on interconnected biogeochemical processes in an aquifer system.</title>
        <authorList>
            <person name="Anantharaman K."/>
            <person name="Brown C.T."/>
            <person name="Hug L.A."/>
            <person name="Sharon I."/>
            <person name="Castelle C.J."/>
            <person name="Probst A.J."/>
            <person name="Thomas B.C."/>
            <person name="Singh A."/>
            <person name="Wilkins M.J."/>
            <person name="Karaoz U."/>
            <person name="Brodie E.L."/>
            <person name="Williams K.H."/>
            <person name="Hubbard S.S."/>
            <person name="Banfield J.F."/>
        </authorList>
    </citation>
    <scope>NUCLEOTIDE SEQUENCE [LARGE SCALE GENOMIC DNA]</scope>
    <source>
        <strain evidence="3">RIFCSPLOWO2_12_FULL_64_10</strain>
    </source>
</reference>
<dbReference type="AlphaFoldDB" id="A0A1F6D726"/>
<feature type="domain" description="Putative restriction endonuclease" evidence="1">
    <location>
        <begin position="12"/>
        <end position="172"/>
    </location>
</feature>
<dbReference type="InterPro" id="IPR012296">
    <property type="entry name" value="Nuclease_put_TT1808"/>
</dbReference>
<comment type="caution">
    <text evidence="2">The sequence shown here is derived from an EMBL/GenBank/DDBJ whole genome shotgun (WGS) entry which is preliminary data.</text>
</comment>
<name>A0A1F6D726_HANXR</name>
<dbReference type="PANTHER" id="PTHR36558">
    <property type="entry name" value="GLR1098 PROTEIN"/>
    <property type="match status" value="1"/>
</dbReference>
<evidence type="ECO:0000313" key="3">
    <source>
        <dbReference type="Proteomes" id="UP000178606"/>
    </source>
</evidence>
<sequence length="193" mass="22172">MSSQPRARMTPAEYLAIERQAEHKSEYFAGEVFAMAGGSERHNLIVGNVFAGFHEQFRKRPCKVYASDMRVKVSRAGLYAYPDVVVICGEARFDDDQKDTLLNPSVIVEVLSEFTEGYDRGKKFEYYRKLESLAEYVLIAQDKSHVEHYVRQPDNRWLLSEHDNLQDAVEFPSIKAHLSLTEIYDKVGMERAA</sequence>
<dbReference type="EMBL" id="MFKF01000013">
    <property type="protein sequence ID" value="OGG57130.1"/>
    <property type="molecule type" value="Genomic_DNA"/>
</dbReference>
<gene>
    <name evidence="2" type="ORF">A3F84_19185</name>
</gene>
<evidence type="ECO:0000313" key="2">
    <source>
        <dbReference type="EMBL" id="OGG57130.1"/>
    </source>
</evidence>
<dbReference type="SUPFAM" id="SSF52980">
    <property type="entry name" value="Restriction endonuclease-like"/>
    <property type="match status" value="1"/>
</dbReference>
<dbReference type="InterPro" id="IPR008538">
    <property type="entry name" value="Uma2"/>
</dbReference>
<protein>
    <recommendedName>
        <fullName evidence="1">Putative restriction endonuclease domain-containing protein</fullName>
    </recommendedName>
</protein>
<dbReference type="InterPro" id="IPR011335">
    <property type="entry name" value="Restrct_endonuc-II-like"/>
</dbReference>